<dbReference type="Proteomes" id="UP000234341">
    <property type="component" value="Unassembled WGS sequence"/>
</dbReference>
<dbReference type="RefSeq" id="WP_101682498.1">
    <property type="nucleotide sequence ID" value="NZ_PJRP01000007.1"/>
</dbReference>
<gene>
    <name evidence="1" type="ORF">CYJ10_16075</name>
</gene>
<dbReference type="AlphaFoldDB" id="A0A2N5CAW7"/>
<evidence type="ECO:0000313" key="1">
    <source>
        <dbReference type="EMBL" id="PLP99355.1"/>
    </source>
</evidence>
<evidence type="ECO:0000313" key="2">
    <source>
        <dbReference type="Proteomes" id="UP000234341"/>
    </source>
</evidence>
<comment type="caution">
    <text evidence="1">The sequence shown here is derived from an EMBL/GenBank/DDBJ whole genome shotgun (WGS) entry which is preliminary data.</text>
</comment>
<dbReference type="OrthoDB" id="8967026at2"/>
<sequence>MKPRLIRACAAYRGMFVHTAVFEVPRAINVHIAPGPKWRYMMAIRFSLKADDRMYGDCLADDDDYFTQEAAQQAALHYGKFAIDVVHALR</sequence>
<protein>
    <submittedName>
        <fullName evidence="1">Uncharacterized protein</fullName>
    </submittedName>
</protein>
<accession>A0A2N5CAW7</accession>
<dbReference type="EMBL" id="PJRP01000007">
    <property type="protein sequence ID" value="PLP99355.1"/>
    <property type="molecule type" value="Genomic_DNA"/>
</dbReference>
<name>A0A2N5CAW7_9BURK</name>
<reference evidence="1 2" key="1">
    <citation type="submission" date="2017-12" db="EMBL/GenBank/DDBJ databases">
        <title>Genome sequence of the active heterotrophic nitrifier-denitrifier, Cupriavidus pauculus UM1.</title>
        <authorList>
            <person name="Putonti C."/>
            <person name="Castignetti D."/>
        </authorList>
    </citation>
    <scope>NUCLEOTIDE SEQUENCE [LARGE SCALE GENOMIC DNA]</scope>
    <source>
        <strain evidence="1 2">UM1</strain>
    </source>
</reference>
<organism evidence="1 2">
    <name type="scientific">Cupriavidus pauculus</name>
    <dbReference type="NCBI Taxonomy" id="82633"/>
    <lineage>
        <taxon>Bacteria</taxon>
        <taxon>Pseudomonadati</taxon>
        <taxon>Pseudomonadota</taxon>
        <taxon>Betaproteobacteria</taxon>
        <taxon>Burkholderiales</taxon>
        <taxon>Burkholderiaceae</taxon>
        <taxon>Cupriavidus</taxon>
    </lineage>
</organism>
<proteinExistence type="predicted"/>